<dbReference type="PANTHER" id="PTHR23354">
    <property type="entry name" value="NUCLEOLAR PROTEIN 7/ESTROGEN RECEPTOR COACTIVATOR-RELATED"/>
    <property type="match status" value="1"/>
</dbReference>
<dbReference type="PROSITE" id="PS51886">
    <property type="entry name" value="TLDC"/>
    <property type="match status" value="1"/>
</dbReference>
<feature type="domain" description="TLDc" evidence="1">
    <location>
        <begin position="83"/>
        <end position="261"/>
    </location>
</feature>
<dbReference type="InterPro" id="IPR006571">
    <property type="entry name" value="TLDc_dom"/>
</dbReference>
<evidence type="ECO:0000313" key="3">
    <source>
        <dbReference type="Proteomes" id="UP000789375"/>
    </source>
</evidence>
<dbReference type="Pfam" id="PF07534">
    <property type="entry name" value="TLD"/>
    <property type="match status" value="1"/>
</dbReference>
<dbReference type="Proteomes" id="UP000789375">
    <property type="component" value="Unassembled WGS sequence"/>
</dbReference>
<dbReference type="AlphaFoldDB" id="A0A9N9BQC7"/>
<sequence>MTNLNNWDKKDFIALKKTLNQFISNIRFFVISSADFDQKVQPFAEVLPEKLYQEILSYHKDNIQPSPDTFLPPRQGKVFVDSKIINRRHAAILANWIQRNDPYDRIPINVRYNLDLIYHGSRDGYDIDTVRTKCHTQGSCILVMKIEENDAIIGGYNPIGWNHINTNYSSEHTFSWIDTNESFIFSLDGKDLNNIKISRVVDSTKALYESNFYNYKLNFGNSDLIINVSDNFGTCNQSNYESSILVPNIFFIKEIEIFKIVKREILQDDL</sequence>
<keyword evidence="3" id="KW-1185">Reference proteome</keyword>
<organism evidence="2 3">
    <name type="scientific">Funneliformis mosseae</name>
    <name type="common">Endomycorrhizal fungus</name>
    <name type="synonym">Glomus mosseae</name>
    <dbReference type="NCBI Taxonomy" id="27381"/>
    <lineage>
        <taxon>Eukaryota</taxon>
        <taxon>Fungi</taxon>
        <taxon>Fungi incertae sedis</taxon>
        <taxon>Mucoromycota</taxon>
        <taxon>Glomeromycotina</taxon>
        <taxon>Glomeromycetes</taxon>
        <taxon>Glomerales</taxon>
        <taxon>Glomeraceae</taxon>
        <taxon>Funneliformis</taxon>
    </lineage>
</organism>
<proteinExistence type="predicted"/>
<protein>
    <submittedName>
        <fullName evidence="2">6946_t:CDS:1</fullName>
    </submittedName>
</protein>
<reference evidence="2" key="1">
    <citation type="submission" date="2021-06" db="EMBL/GenBank/DDBJ databases">
        <authorList>
            <person name="Kallberg Y."/>
            <person name="Tangrot J."/>
            <person name="Rosling A."/>
        </authorList>
    </citation>
    <scope>NUCLEOTIDE SEQUENCE</scope>
    <source>
        <strain evidence="2">87-6 pot B 2015</strain>
    </source>
</reference>
<gene>
    <name evidence="2" type="ORF">FMOSSE_LOCUS7529</name>
</gene>
<evidence type="ECO:0000259" key="1">
    <source>
        <dbReference type="PROSITE" id="PS51886"/>
    </source>
</evidence>
<comment type="caution">
    <text evidence="2">The sequence shown here is derived from an EMBL/GenBank/DDBJ whole genome shotgun (WGS) entry which is preliminary data.</text>
</comment>
<accession>A0A9N9BQC7</accession>
<evidence type="ECO:0000313" key="2">
    <source>
        <dbReference type="EMBL" id="CAG8572525.1"/>
    </source>
</evidence>
<dbReference type="EMBL" id="CAJVPP010001780">
    <property type="protein sequence ID" value="CAG8572525.1"/>
    <property type="molecule type" value="Genomic_DNA"/>
</dbReference>
<name>A0A9N9BQC7_FUNMO</name>